<sequence length="851" mass="96099">MAKNRRTYLTTNIIPNLQTCVPKMWWLQPGFVILVALSYSRAQTSPSLSFPWCETIECTMLFVSDLSTDDVDDDDKFYYVFVPGEDILAKWGNGSVETLIQKHYTSLEHNEYTSLIFSDSPHFPRFSYAFIPELGRFQDIILGEKAHTPDQLIEFVQKTGPYSIYSFQEETKGCVDKYGYPTRNIYNSTTCMSIMNLGASSDRLEYYSGPLTWNRIQFTKEDLLLRWVLTNQTFATVDYQGKLHIDKFLSCRHTENGTSGSVCYSSYNIFQFASVCCCYEKFCNLVDPLKDQMLGLVRCPAGHYSSLGVAPRINSYQYADFAQNSVGQYCGLSYEASQPNGQHPRFNITLFSVNLTGENAESLRESLNKSQVACFLDDFKCPGALITISTNTGGRRMGANCTCVDPEECIKRAKQHYHTLNRYFGNDVKVECAHKTFYDSEFHLDSCNVYYDLVKERPVGLSENNNFYTVNVIARFQIKHLSEALKDKNVTLSLLSGSVFKGVADKCSVNDAVYNKNEVGVKNKRLFLHFICGWKKCDEVISIGSTSIVNGLTDYIPQCAYLSGSLDGYSNYFPRTGAVADDLNRLVDKLELVMSKYTGYCLLQYLSPDTIGDGAINGFVVKNASIEDVSDLKCPSMTEGDFCHGNLGTGTLCCLPFIKNQRSFEDYKKMIRSLFGVFVDDLSLAKDTARIEEVVKKPGSCNVNADEKNSNDECAREKGCFVEYLFTLDKNRRTSGCSTSATDLTILSDDQYHQHIHAASICQIYMNGKAEPFKDMCLLVNNGIESLDGSVFLWPKYTEGDLLRSSKLVCCCKKAMNCDSDVSRFQLYYSNFLDEENFKSEHWLENLGVLK</sequence>
<organism evidence="1 2">
    <name type="scientific">Bursaphelenchus xylophilus</name>
    <name type="common">Pinewood nematode worm</name>
    <name type="synonym">Aphelenchoides xylophilus</name>
    <dbReference type="NCBI Taxonomy" id="6326"/>
    <lineage>
        <taxon>Eukaryota</taxon>
        <taxon>Metazoa</taxon>
        <taxon>Ecdysozoa</taxon>
        <taxon>Nematoda</taxon>
        <taxon>Chromadorea</taxon>
        <taxon>Rhabditida</taxon>
        <taxon>Tylenchina</taxon>
        <taxon>Tylenchomorpha</taxon>
        <taxon>Aphelenchoidea</taxon>
        <taxon>Aphelenchoididae</taxon>
        <taxon>Bursaphelenchus</taxon>
    </lineage>
</organism>
<dbReference type="AlphaFoldDB" id="A0A1I7S915"/>
<evidence type="ECO:0000313" key="1">
    <source>
        <dbReference type="Proteomes" id="UP000095284"/>
    </source>
</evidence>
<protein>
    <submittedName>
        <fullName evidence="2">G_PROTEIN_RECEP_F2_4 domain-containing protein</fullName>
    </submittedName>
</protein>
<name>A0A1I7S915_BURXY</name>
<dbReference type="Proteomes" id="UP000095284">
    <property type="component" value="Unplaced"/>
</dbReference>
<reference evidence="2" key="1">
    <citation type="submission" date="2016-11" db="UniProtKB">
        <authorList>
            <consortium name="WormBaseParasite"/>
        </authorList>
    </citation>
    <scope>IDENTIFICATION</scope>
</reference>
<evidence type="ECO:0000313" key="2">
    <source>
        <dbReference type="WBParaSite" id="BXY_0951000.1"/>
    </source>
</evidence>
<dbReference type="WBParaSite" id="BXY_0951000.1">
    <property type="protein sequence ID" value="BXY_0951000.1"/>
    <property type="gene ID" value="BXY_0951000"/>
</dbReference>
<accession>A0A1I7S915</accession>
<proteinExistence type="predicted"/>